<organism evidence="3 4">
    <name type="scientific">Jatrophihabitans lederbergiae</name>
    <dbReference type="NCBI Taxonomy" id="3075547"/>
    <lineage>
        <taxon>Bacteria</taxon>
        <taxon>Bacillati</taxon>
        <taxon>Actinomycetota</taxon>
        <taxon>Actinomycetes</taxon>
        <taxon>Jatrophihabitantales</taxon>
        <taxon>Jatrophihabitantaceae</taxon>
        <taxon>Jatrophihabitans</taxon>
    </lineage>
</organism>
<proteinExistence type="predicted"/>
<evidence type="ECO:0000256" key="1">
    <source>
        <dbReference type="SAM" id="MobiDB-lite"/>
    </source>
</evidence>
<keyword evidence="2" id="KW-1133">Transmembrane helix</keyword>
<protein>
    <submittedName>
        <fullName evidence="3">DUF3099 domain-containing protein</fullName>
    </submittedName>
</protein>
<name>A0ABU2J7T9_9ACTN</name>
<feature type="region of interest" description="Disordered" evidence="1">
    <location>
        <begin position="95"/>
        <end position="136"/>
    </location>
</feature>
<dbReference type="InterPro" id="IPR021449">
    <property type="entry name" value="DUF3099"/>
</dbReference>
<accession>A0ABU2J7T9</accession>
<dbReference type="RefSeq" id="WP_311422213.1">
    <property type="nucleotide sequence ID" value="NZ_JAVREH010000006.1"/>
</dbReference>
<dbReference type="Proteomes" id="UP001183176">
    <property type="component" value="Unassembled WGS sequence"/>
</dbReference>
<sequence>MLPSRHPDDRPVLITEAPVNVDDEFDHRRKRYLVMMTLRAACIVGAASTFQLSGWLAAAFVAAAAVLPWAAVLIANDRPPKKELQFRRFVQGGDAQRELLPGSTAQQDPGAPPRPGQQRDAENSTGRPPEPTIIDI</sequence>
<comment type="caution">
    <text evidence="3">The sequence shown here is derived from an EMBL/GenBank/DDBJ whole genome shotgun (WGS) entry which is preliminary data.</text>
</comment>
<keyword evidence="2" id="KW-0812">Transmembrane</keyword>
<keyword evidence="4" id="KW-1185">Reference proteome</keyword>
<keyword evidence="2" id="KW-0472">Membrane</keyword>
<evidence type="ECO:0000313" key="3">
    <source>
        <dbReference type="EMBL" id="MDT0261057.1"/>
    </source>
</evidence>
<dbReference type="EMBL" id="JAVREH010000006">
    <property type="protein sequence ID" value="MDT0261057.1"/>
    <property type="molecule type" value="Genomic_DNA"/>
</dbReference>
<gene>
    <name evidence="3" type="ORF">RM423_06575</name>
</gene>
<reference evidence="4" key="1">
    <citation type="submission" date="2023-07" db="EMBL/GenBank/DDBJ databases">
        <title>30 novel species of actinomycetes from the DSMZ collection.</title>
        <authorList>
            <person name="Nouioui I."/>
        </authorList>
    </citation>
    <scope>NUCLEOTIDE SEQUENCE [LARGE SCALE GENOMIC DNA]</scope>
    <source>
        <strain evidence="4">DSM 44399</strain>
    </source>
</reference>
<evidence type="ECO:0000256" key="2">
    <source>
        <dbReference type="SAM" id="Phobius"/>
    </source>
</evidence>
<feature type="transmembrane region" description="Helical" evidence="2">
    <location>
        <begin position="56"/>
        <end position="75"/>
    </location>
</feature>
<evidence type="ECO:0000313" key="4">
    <source>
        <dbReference type="Proteomes" id="UP001183176"/>
    </source>
</evidence>
<dbReference type="Pfam" id="PF11298">
    <property type="entry name" value="DUF3099"/>
    <property type="match status" value="1"/>
</dbReference>